<feature type="site" description="Transition state stabilizer" evidence="9">
    <location>
        <position position="102"/>
    </location>
</feature>
<keyword evidence="8 10" id="KW-0961">Cell wall biogenesis/degradation</keyword>
<evidence type="ECO:0000256" key="2">
    <source>
        <dbReference type="ARBA" id="ARBA00022670"/>
    </source>
</evidence>
<keyword evidence="2 9" id="KW-0645">Protease</keyword>
<evidence type="ECO:0000256" key="9">
    <source>
        <dbReference type="HAMAP-Rule" id="MF_01924"/>
    </source>
</evidence>
<evidence type="ECO:0000313" key="13">
    <source>
        <dbReference type="Proteomes" id="UP001595724"/>
    </source>
</evidence>
<accession>A0ABV7URQ4</accession>
<dbReference type="EMBL" id="JBHRYF010000001">
    <property type="protein sequence ID" value="MFC3659187.1"/>
    <property type="molecule type" value="Genomic_DNA"/>
</dbReference>
<evidence type="ECO:0000256" key="3">
    <source>
        <dbReference type="ARBA" id="ARBA00022723"/>
    </source>
</evidence>
<feature type="binding site" evidence="9">
    <location>
        <position position="153"/>
    </location>
    <ligand>
        <name>Zn(2+)</name>
        <dbReference type="ChEBI" id="CHEBI:29105"/>
        <note>catalytic</note>
    </ligand>
</feature>
<evidence type="ECO:0000256" key="6">
    <source>
        <dbReference type="ARBA" id="ARBA00022997"/>
    </source>
</evidence>
<comment type="caution">
    <text evidence="12">The sequence shown here is derived from an EMBL/GenBank/DDBJ whole genome shotgun (WGS) entry which is preliminary data.</text>
</comment>
<evidence type="ECO:0000256" key="5">
    <source>
        <dbReference type="ARBA" id="ARBA00022833"/>
    </source>
</evidence>
<organism evidence="12 13">
    <name type="scientific">Luteimonas notoginsengisoli</name>
    <dbReference type="NCBI Taxonomy" id="1578200"/>
    <lineage>
        <taxon>Bacteria</taxon>
        <taxon>Pseudomonadati</taxon>
        <taxon>Pseudomonadota</taxon>
        <taxon>Gammaproteobacteria</taxon>
        <taxon>Lysobacterales</taxon>
        <taxon>Lysobacteraceae</taxon>
        <taxon>Luteimonas</taxon>
    </lineage>
</organism>
<feature type="chain" id="PRO_5047303074" description="D-alanyl-D-alanine dipeptidase" evidence="11">
    <location>
        <begin position="25"/>
        <end position="236"/>
    </location>
</feature>
<evidence type="ECO:0000313" key="12">
    <source>
        <dbReference type="EMBL" id="MFC3659187.1"/>
    </source>
</evidence>
<dbReference type="PIRSF" id="PIRSF026671">
    <property type="entry name" value="AA_dipeptidase"/>
    <property type="match status" value="1"/>
</dbReference>
<dbReference type="RefSeq" id="WP_386706291.1">
    <property type="nucleotide sequence ID" value="NZ_JBHRYF010000001.1"/>
</dbReference>
<feature type="binding site" evidence="9">
    <location>
        <position position="218"/>
    </location>
    <ligand>
        <name>Zn(2+)</name>
        <dbReference type="ChEBI" id="CHEBI:29105"/>
        <note>catalytic</note>
    </ligand>
</feature>
<protein>
    <recommendedName>
        <fullName evidence="9 10">D-alanyl-D-alanine dipeptidase</fullName>
        <shortName evidence="9 10">D-Ala-D-Ala dipeptidase</shortName>
        <ecNumber evidence="9 10">3.4.13.22</ecNumber>
    </recommendedName>
</protein>
<evidence type="ECO:0000256" key="11">
    <source>
        <dbReference type="SAM" id="SignalP"/>
    </source>
</evidence>
<feature type="active site" description="Proton donor/acceptor" evidence="9">
    <location>
        <position position="215"/>
    </location>
</feature>
<dbReference type="HAMAP" id="MF_01924">
    <property type="entry name" value="A_A_dipeptidase"/>
    <property type="match status" value="1"/>
</dbReference>
<feature type="signal peptide" evidence="11">
    <location>
        <begin position="1"/>
        <end position="24"/>
    </location>
</feature>
<keyword evidence="5 9" id="KW-0862">Zinc</keyword>
<dbReference type="PANTHER" id="PTHR43126">
    <property type="entry name" value="D-ALANYL-D-ALANINE DIPEPTIDASE"/>
    <property type="match status" value="1"/>
</dbReference>
<keyword evidence="4 9" id="KW-0378">Hydrolase</keyword>
<keyword evidence="13" id="KW-1185">Reference proteome</keyword>
<dbReference type="EC" id="3.4.13.22" evidence="9 10"/>
<gene>
    <name evidence="9" type="primary">ddpX</name>
    <name evidence="12" type="ORF">ACFOM9_03715</name>
</gene>
<feature type="binding site" evidence="9">
    <location>
        <position position="146"/>
    </location>
    <ligand>
        <name>Zn(2+)</name>
        <dbReference type="ChEBI" id="CHEBI:29105"/>
        <note>catalytic</note>
    </ligand>
</feature>
<dbReference type="Proteomes" id="UP001595724">
    <property type="component" value="Unassembled WGS sequence"/>
</dbReference>
<reference evidence="13" key="1">
    <citation type="journal article" date="2019" name="Int. J. Syst. Evol. Microbiol.">
        <title>The Global Catalogue of Microorganisms (GCM) 10K type strain sequencing project: providing services to taxonomists for standard genome sequencing and annotation.</title>
        <authorList>
            <consortium name="The Broad Institute Genomics Platform"/>
            <consortium name="The Broad Institute Genome Sequencing Center for Infectious Disease"/>
            <person name="Wu L."/>
            <person name="Ma J."/>
        </authorList>
    </citation>
    <scope>NUCLEOTIDE SEQUENCE [LARGE SCALE GENOMIC DNA]</scope>
    <source>
        <strain evidence="13">KCTC 42211</strain>
    </source>
</reference>
<comment type="cofactor">
    <cofactor evidence="9">
        <name>Zn(2+)</name>
        <dbReference type="ChEBI" id="CHEBI:29105"/>
    </cofactor>
    <text evidence="9">Binds 1 zinc ion per subunit.</text>
</comment>
<evidence type="ECO:0000256" key="7">
    <source>
        <dbReference type="ARBA" id="ARBA00023049"/>
    </source>
</evidence>
<comment type="function">
    <text evidence="9 10">Catalyzes hydrolysis of the D-alanyl-D-alanine dipeptide.</text>
</comment>
<dbReference type="CDD" id="cd14817">
    <property type="entry name" value="D-Ala-D-Ala_dipeptidase_VanX"/>
    <property type="match status" value="1"/>
</dbReference>
<dbReference type="PANTHER" id="PTHR43126:SF1">
    <property type="entry name" value="D-ALANYL-D-ALANINE DIPEPTIDASE"/>
    <property type="match status" value="1"/>
</dbReference>
<keyword evidence="7 9" id="KW-0482">Metalloprotease</keyword>
<comment type="similarity">
    <text evidence="9 10">Belongs to the peptidase M15D family.</text>
</comment>
<evidence type="ECO:0000256" key="1">
    <source>
        <dbReference type="ARBA" id="ARBA00001362"/>
    </source>
</evidence>
<dbReference type="InterPro" id="IPR000755">
    <property type="entry name" value="A_A_dipeptidase"/>
</dbReference>
<evidence type="ECO:0000256" key="4">
    <source>
        <dbReference type="ARBA" id="ARBA00022801"/>
    </source>
</evidence>
<keyword evidence="3 9" id="KW-0479">Metal-binding</keyword>
<keyword evidence="11" id="KW-0732">Signal</keyword>
<sequence>MTVRLAWCALILAATGCASTPPPAISPATDAESAGMVDIRALVPDMRLDIRYAGSHNFVGMPINGYEAPRCYLLRPVAEALQRVERSLRARHRRLQIFDCYRPVRAVQHFTRWVRDPNDQRNKAEFYPTLDKSELMPGYIAEHSGHSRGATLDLTLMQCDDNDAGCSPLDMGTGFDYFGELAHTDSPNVSATQRGNRLLLRDAMQAQGFGNYADEWWHYTLRPEPDPRTAYDFPLR</sequence>
<evidence type="ECO:0000256" key="8">
    <source>
        <dbReference type="ARBA" id="ARBA00023316"/>
    </source>
</evidence>
<proteinExistence type="inferred from homology"/>
<dbReference type="InterPro" id="IPR009045">
    <property type="entry name" value="Zn_M74/Hedgehog-like"/>
</dbReference>
<name>A0ABV7URQ4_9GAMM</name>
<dbReference type="Pfam" id="PF01427">
    <property type="entry name" value="Peptidase_M15"/>
    <property type="match status" value="1"/>
</dbReference>
<dbReference type="SUPFAM" id="SSF55166">
    <property type="entry name" value="Hedgehog/DD-peptidase"/>
    <property type="match status" value="1"/>
</dbReference>
<dbReference type="Gene3D" id="3.30.1380.10">
    <property type="match status" value="1"/>
</dbReference>
<comment type="catalytic activity">
    <reaction evidence="1 9 10">
        <text>D-alanyl-D-alanine + H2O = 2 D-alanine</text>
        <dbReference type="Rhea" id="RHEA:20661"/>
        <dbReference type="ChEBI" id="CHEBI:15377"/>
        <dbReference type="ChEBI" id="CHEBI:57416"/>
        <dbReference type="ChEBI" id="CHEBI:57822"/>
        <dbReference type="EC" id="3.4.13.22"/>
    </reaction>
</comment>
<dbReference type="PROSITE" id="PS51257">
    <property type="entry name" value="PROKAR_LIPOPROTEIN"/>
    <property type="match status" value="1"/>
</dbReference>
<evidence type="ECO:0000256" key="10">
    <source>
        <dbReference type="PIRNR" id="PIRNR026671"/>
    </source>
</evidence>
<keyword evidence="6 9" id="KW-0224">Dipeptidase</keyword>